<gene>
    <name evidence="2" type="ORF">HMPREF9439_01041</name>
</gene>
<organism evidence="2 3">
    <name type="scientific">Parasutterella excrementihominis YIT 11859</name>
    <dbReference type="NCBI Taxonomy" id="762966"/>
    <lineage>
        <taxon>Bacteria</taxon>
        <taxon>Pseudomonadati</taxon>
        <taxon>Pseudomonadota</taxon>
        <taxon>Betaproteobacteria</taxon>
        <taxon>Burkholderiales</taxon>
        <taxon>Sutterellaceae</taxon>
        <taxon>Parasutterella</taxon>
    </lineage>
</organism>
<keyword evidence="3" id="KW-1185">Reference proteome</keyword>
<dbReference type="NCBIfam" id="NF047498">
    <property type="entry name" value="LIC_12616_fam"/>
    <property type="match status" value="1"/>
</dbReference>
<feature type="domain" description="Phage neck terminator protein gp12-like" evidence="1">
    <location>
        <begin position="8"/>
        <end position="150"/>
    </location>
</feature>
<evidence type="ECO:0000313" key="2">
    <source>
        <dbReference type="EMBL" id="EGG55788.1"/>
    </source>
</evidence>
<name>F3QJE0_9BURK</name>
<protein>
    <submittedName>
        <fullName evidence="2">Conserved domain protein</fullName>
    </submittedName>
</protein>
<dbReference type="InterPro" id="IPR057087">
    <property type="entry name" value="Gp12-like"/>
</dbReference>
<dbReference type="AlphaFoldDB" id="F3QJE0"/>
<dbReference type="HOGENOM" id="CLU_1609244_0_0_4"/>
<reference evidence="2 3" key="1">
    <citation type="submission" date="2011-02" db="EMBL/GenBank/DDBJ databases">
        <authorList>
            <person name="Weinstock G."/>
            <person name="Sodergren E."/>
            <person name="Clifton S."/>
            <person name="Fulton L."/>
            <person name="Fulton B."/>
            <person name="Courtney L."/>
            <person name="Fronick C."/>
            <person name="Harrison M."/>
            <person name="Strong C."/>
            <person name="Farmer C."/>
            <person name="Delahaunty K."/>
            <person name="Markovic C."/>
            <person name="Hall O."/>
            <person name="Minx P."/>
            <person name="Tomlinson C."/>
            <person name="Mitreva M."/>
            <person name="Hou S."/>
            <person name="Chen J."/>
            <person name="Wollam A."/>
            <person name="Pepin K.H."/>
            <person name="Johnson M."/>
            <person name="Bhonagiri V."/>
            <person name="Zhang X."/>
            <person name="Suruliraj S."/>
            <person name="Warren W."/>
            <person name="Chinwalla A."/>
            <person name="Mardis E.R."/>
            <person name="Wilson R.K."/>
        </authorList>
    </citation>
    <scope>NUCLEOTIDE SEQUENCE [LARGE SCALE GENOMIC DNA]</scope>
    <source>
        <strain evidence="2 3">YIT 11859</strain>
    </source>
</reference>
<dbReference type="Pfam" id="PF23961">
    <property type="entry name" value="Phage_tail_terminator_9"/>
    <property type="match status" value="1"/>
</dbReference>
<proteinExistence type="predicted"/>
<dbReference type="EMBL" id="AFBP01000022">
    <property type="protein sequence ID" value="EGG55788.1"/>
    <property type="molecule type" value="Genomic_DNA"/>
</dbReference>
<dbReference type="eggNOG" id="ENOG5033PSC">
    <property type="taxonomic scope" value="Bacteria"/>
</dbReference>
<evidence type="ECO:0000259" key="1">
    <source>
        <dbReference type="Pfam" id="PF23961"/>
    </source>
</evidence>
<evidence type="ECO:0000313" key="3">
    <source>
        <dbReference type="Proteomes" id="UP000005156"/>
    </source>
</evidence>
<comment type="caution">
    <text evidence="2">The sequence shown here is derived from an EMBL/GenBank/DDBJ whole genome shotgun (WGS) entry which is preliminary data.</text>
</comment>
<sequence>MAPENIFYGNQNNLALPPEGNDYVIYSYISSVRHGTSAEDWEQDQNDDNVYLSTTTEVLVQVDCYASTLNGSDGMNAMLRAQALETVCRSQVGVQFFVDRGISLLHADDPRDTTIVGDSDNYVRRSTLMIHLSMQSQIKVSMGFFSAVDVDLKNVDVSYPPKEKE</sequence>
<accession>F3QJE0</accession>
<dbReference type="Proteomes" id="UP000005156">
    <property type="component" value="Unassembled WGS sequence"/>
</dbReference>